<gene>
    <name evidence="3" type="ORF">FIV39_10425</name>
    <name evidence="2" type="ORF">SAMN04490186_4112</name>
</gene>
<dbReference type="AlphaFoldDB" id="A0A1H1H9K4"/>
<dbReference type="Proteomes" id="UP000317267">
    <property type="component" value="Unassembled WGS sequence"/>
</dbReference>
<reference evidence="2 4" key="1">
    <citation type="submission" date="2016-10" db="EMBL/GenBank/DDBJ databases">
        <authorList>
            <person name="Varghese N."/>
            <person name="Submissions S."/>
        </authorList>
    </citation>
    <scope>NUCLEOTIDE SEQUENCE [LARGE SCALE GENOMIC DNA]</scope>
    <source>
        <strain evidence="2 4">BS2976</strain>
    </source>
</reference>
<comment type="caution">
    <text evidence="3">The sequence shown here is derived from an EMBL/GenBank/DDBJ whole genome shotgun (WGS) entry which is preliminary data.</text>
</comment>
<keyword evidence="4" id="KW-1185">Reference proteome</keyword>
<evidence type="ECO:0000259" key="1">
    <source>
        <dbReference type="Pfam" id="PF01323"/>
    </source>
</evidence>
<dbReference type="EMBL" id="FNKM01000002">
    <property type="protein sequence ID" value="SDR22152.1"/>
    <property type="molecule type" value="Genomic_DNA"/>
</dbReference>
<dbReference type="Pfam" id="PF01323">
    <property type="entry name" value="DSBA"/>
    <property type="match status" value="1"/>
</dbReference>
<dbReference type="EMBL" id="VFES01000005">
    <property type="protein sequence ID" value="TWR67113.1"/>
    <property type="molecule type" value="Genomic_DNA"/>
</dbReference>
<dbReference type="GO" id="GO:0016491">
    <property type="term" value="F:oxidoreductase activity"/>
    <property type="evidence" value="ECO:0007669"/>
    <property type="project" value="InterPro"/>
</dbReference>
<reference evidence="3 5" key="2">
    <citation type="submission" date="2019-06" db="EMBL/GenBank/DDBJ databases">
        <title>Pseudomonas bimorpha sp. nov. isolated from bovine raw milk and skim milk concentrate.</title>
        <authorList>
            <person name="Hofmann K."/>
            <person name="Huptas C."/>
            <person name="Doll E."/>
            <person name="Scherer S."/>
            <person name="Wenning M."/>
        </authorList>
    </citation>
    <scope>NUCLEOTIDE SEQUENCE [LARGE SCALE GENOMIC DNA]</scope>
    <source>
        <strain evidence="3 5">DSM 17515</strain>
    </source>
</reference>
<organism evidence="3 5">
    <name type="scientific">Pseudomonas grimontii</name>
    <dbReference type="NCBI Taxonomy" id="129847"/>
    <lineage>
        <taxon>Bacteria</taxon>
        <taxon>Pseudomonadati</taxon>
        <taxon>Pseudomonadota</taxon>
        <taxon>Gammaproteobacteria</taxon>
        <taxon>Pseudomonadales</taxon>
        <taxon>Pseudomonadaceae</taxon>
        <taxon>Pseudomonas</taxon>
    </lineage>
</organism>
<dbReference type="InterPro" id="IPR001853">
    <property type="entry name" value="DSBA-like_thioredoxin_dom"/>
</dbReference>
<dbReference type="InterPro" id="IPR036249">
    <property type="entry name" value="Thioredoxin-like_sf"/>
</dbReference>
<dbReference type="Proteomes" id="UP000198740">
    <property type="component" value="Unassembled WGS sequence"/>
</dbReference>
<dbReference type="OrthoDB" id="9813770at2"/>
<sequence>MNKTLYYLYDPLCGWCYGSIPALSALIGVGSARLELMPTGLFSGAGARQMDDDFASYAWMNDERIARVTGQQFTEAYRYGVLADRKQIFDSGPATLALTAVANTVPGKEYAALKAIQHARYVDGSDVTSEPVLVGVLKALGLDEAANLVARSDSDIVSTNAKRITHAQELMRNFGAGGVPTLILESGGSSSLLVTHTLFSDPDDLCRQIEAA</sequence>
<proteinExistence type="predicted"/>
<name>A0A1H1H9K4_9PSED</name>
<evidence type="ECO:0000313" key="5">
    <source>
        <dbReference type="Proteomes" id="UP000317267"/>
    </source>
</evidence>
<evidence type="ECO:0000313" key="2">
    <source>
        <dbReference type="EMBL" id="SDR22152.1"/>
    </source>
</evidence>
<dbReference type="Gene3D" id="3.40.30.10">
    <property type="entry name" value="Glutaredoxin"/>
    <property type="match status" value="1"/>
</dbReference>
<dbReference type="RefSeq" id="WP_090404140.1">
    <property type="nucleotide sequence ID" value="NZ_FNKM01000002.1"/>
</dbReference>
<evidence type="ECO:0000313" key="4">
    <source>
        <dbReference type="Proteomes" id="UP000198740"/>
    </source>
</evidence>
<dbReference type="SUPFAM" id="SSF52833">
    <property type="entry name" value="Thioredoxin-like"/>
    <property type="match status" value="1"/>
</dbReference>
<feature type="domain" description="DSBA-like thioredoxin" evidence="1">
    <location>
        <begin position="9"/>
        <end position="187"/>
    </location>
</feature>
<evidence type="ECO:0000313" key="3">
    <source>
        <dbReference type="EMBL" id="TWR67113.1"/>
    </source>
</evidence>
<protein>
    <submittedName>
        <fullName evidence="3">DsbA family protein</fullName>
    </submittedName>
</protein>
<dbReference type="CDD" id="cd03025">
    <property type="entry name" value="DsbA_FrnE_like"/>
    <property type="match status" value="1"/>
</dbReference>
<accession>A0A1H1H9K4</accession>